<dbReference type="RefSeq" id="WP_338445528.1">
    <property type="nucleotide sequence ID" value="NZ_CP144918.1"/>
</dbReference>
<dbReference type="InterPro" id="IPR039556">
    <property type="entry name" value="ICL/PEPM"/>
</dbReference>
<keyword evidence="2" id="KW-1185">Reference proteome</keyword>
<reference evidence="1 2" key="1">
    <citation type="submission" date="2024-02" db="EMBL/GenBank/DDBJ databases">
        <title>The whole genome sequence of five bacterial samples isolated from Abu Dhabi Sabkha-shore region.</title>
        <authorList>
            <person name="Sudalaimuthuasari N."/>
            <person name="Sarfraz B."/>
            <person name="Tuyisabe J.D."/>
            <person name="Mugisha Ntwali L.D.M."/>
            <person name="Ali A.I.A.A."/>
            <person name="Almansoori S.Z.A."/>
            <person name="Alajami H.S.A."/>
            <person name="Almeqbaali A.A.S."/>
            <person name="Kundu B."/>
            <person name="Saeed E.E."/>
            <person name="Sukumarinath V."/>
            <person name="Mishra A.K."/>
            <person name="Hazzouri K.M."/>
            <person name="Almaskari R."/>
            <person name="Sharma A.K."/>
            <person name="Amiri K.M.A."/>
        </authorList>
    </citation>
    <scope>NUCLEOTIDE SEQUENCE [LARGE SCALE GENOMIC DNA]</scope>
    <source>
        <strain evidence="2">kcgeb_sd</strain>
    </source>
</reference>
<dbReference type="Gene3D" id="3.20.20.60">
    <property type="entry name" value="Phosphoenolpyruvate-binding domains"/>
    <property type="match status" value="1"/>
</dbReference>
<dbReference type="GO" id="GO:0016829">
    <property type="term" value="F:lyase activity"/>
    <property type="evidence" value="ECO:0007669"/>
    <property type="project" value="UniProtKB-KW"/>
</dbReference>
<protein>
    <submittedName>
        <fullName evidence="1">Isocitrate lyase/phosphoenolpyruvate mutase family protein</fullName>
    </submittedName>
</protein>
<dbReference type="EMBL" id="CP144918">
    <property type="protein sequence ID" value="WWA46630.1"/>
    <property type="molecule type" value="Genomic_DNA"/>
</dbReference>
<dbReference type="SUPFAM" id="SSF51621">
    <property type="entry name" value="Phosphoenolpyruvate/pyruvate domain"/>
    <property type="match status" value="1"/>
</dbReference>
<keyword evidence="1" id="KW-0456">Lyase</keyword>
<dbReference type="InterPro" id="IPR015813">
    <property type="entry name" value="Pyrv/PenolPyrv_kinase-like_dom"/>
</dbReference>
<dbReference type="CDD" id="cd00377">
    <property type="entry name" value="ICL_PEPM"/>
    <property type="match status" value="1"/>
</dbReference>
<dbReference type="InterPro" id="IPR040442">
    <property type="entry name" value="Pyrv_kinase-like_dom_sf"/>
</dbReference>
<evidence type="ECO:0000313" key="2">
    <source>
        <dbReference type="Proteomes" id="UP001335183"/>
    </source>
</evidence>
<organism evidence="1 2">
    <name type="scientific">Pelagerythrobacter marensis</name>
    <dbReference type="NCBI Taxonomy" id="543877"/>
    <lineage>
        <taxon>Bacteria</taxon>
        <taxon>Pseudomonadati</taxon>
        <taxon>Pseudomonadota</taxon>
        <taxon>Alphaproteobacteria</taxon>
        <taxon>Sphingomonadales</taxon>
        <taxon>Erythrobacteraceae</taxon>
        <taxon>Pelagerythrobacter</taxon>
    </lineage>
</organism>
<name>A0ABZ2D0S1_9SPHN</name>
<evidence type="ECO:0000313" key="1">
    <source>
        <dbReference type="EMBL" id="WWA46630.1"/>
    </source>
</evidence>
<dbReference type="PANTHER" id="PTHR42905">
    <property type="entry name" value="PHOSPHOENOLPYRUVATE CARBOXYLASE"/>
    <property type="match status" value="1"/>
</dbReference>
<dbReference type="Pfam" id="PF13714">
    <property type="entry name" value="PEP_mutase"/>
    <property type="match status" value="1"/>
</dbReference>
<accession>A0ABZ2D0S1</accession>
<gene>
    <name evidence="1" type="ORF">V5F89_10125</name>
</gene>
<dbReference type="PANTHER" id="PTHR42905:SF16">
    <property type="entry name" value="CARBOXYPHOSPHONOENOLPYRUVATE PHOSPHONOMUTASE-LIKE PROTEIN (AFU_ORTHOLOGUE AFUA_5G07230)"/>
    <property type="match status" value="1"/>
</dbReference>
<dbReference type="Proteomes" id="UP001335183">
    <property type="component" value="Chromosome"/>
</dbReference>
<sequence length="256" mass="26107">MSETSKVDAFRALHIPGDPLVLFNIWDAGSARVVAKAGAPAIATGSYGVAESLGYSDGETVPLDLVLANLARIVAVTDLPVSIDMEAGYGERPEDVAASVARARDAGAAAINMEDRGPGQDALVPVAEQAERLAAAASTGLFINARCDVFRGRDAASDGAELVAATLDRARAYADAGAGGLFVPFLADAGCIAAICEASPLPVNILWSPACGDRAALAKLGVARISHGHQPWEAAMTLLEREARAVLAGGTPGYAA</sequence>
<proteinExistence type="predicted"/>